<name>A0A2A6RNJ3_9CHLR</name>
<evidence type="ECO:0000313" key="1">
    <source>
        <dbReference type="EMBL" id="PDW04439.1"/>
    </source>
</evidence>
<dbReference type="SUPFAM" id="SSF48452">
    <property type="entry name" value="TPR-like"/>
    <property type="match status" value="1"/>
</dbReference>
<sequence length="148" mass="16329">MAQRNYTQASQLLTQSLNAYAAQGLVFAIVRVRRNLGYLALAQGDAATAEYWFRASMQQADLHGLADIALHAIAGLALLHAQRGNVSEAARMLGAVEHLQSFYELRNDPHDNQVREQVRTLIALYPTWSSDYALGSTIPLAQVLAKYT</sequence>
<accession>A0A2A6RNJ3</accession>
<proteinExistence type="predicted"/>
<reference evidence="2" key="1">
    <citation type="submission" date="2017-08" db="EMBL/GenBank/DDBJ databases">
        <authorList>
            <person name="Grouzdev D.S."/>
            <person name="Gaisin V.A."/>
            <person name="Rysina M.S."/>
            <person name="Gorlenko V.M."/>
        </authorList>
    </citation>
    <scope>NUCLEOTIDE SEQUENCE [LARGE SCALE GENOMIC DNA]</scope>
    <source>
        <strain evidence="2">Kir15-3F</strain>
    </source>
</reference>
<dbReference type="InterPro" id="IPR011990">
    <property type="entry name" value="TPR-like_helical_dom_sf"/>
</dbReference>
<dbReference type="AlphaFoldDB" id="A0A2A6RNJ3"/>
<dbReference type="Gene3D" id="1.25.40.10">
    <property type="entry name" value="Tetratricopeptide repeat domain"/>
    <property type="match status" value="1"/>
</dbReference>
<evidence type="ECO:0000313" key="2">
    <source>
        <dbReference type="Proteomes" id="UP000220527"/>
    </source>
</evidence>
<comment type="caution">
    <text evidence="1">The sequence shown here is derived from an EMBL/GenBank/DDBJ whole genome shotgun (WGS) entry which is preliminary data.</text>
</comment>
<dbReference type="Proteomes" id="UP000220527">
    <property type="component" value="Unassembled WGS sequence"/>
</dbReference>
<organism evidence="1 2">
    <name type="scientific">Candidatus Viridilinea mediisalina</name>
    <dbReference type="NCBI Taxonomy" id="2024553"/>
    <lineage>
        <taxon>Bacteria</taxon>
        <taxon>Bacillati</taxon>
        <taxon>Chloroflexota</taxon>
        <taxon>Chloroflexia</taxon>
        <taxon>Chloroflexales</taxon>
        <taxon>Chloroflexineae</taxon>
        <taxon>Oscillochloridaceae</taxon>
        <taxon>Candidatus Viridilinea</taxon>
    </lineage>
</organism>
<gene>
    <name evidence="1" type="ORF">CJ255_03390</name>
</gene>
<protein>
    <recommendedName>
        <fullName evidence="3">MalT-like TPR region domain-containing protein</fullName>
    </recommendedName>
</protein>
<evidence type="ECO:0008006" key="3">
    <source>
        <dbReference type="Google" id="ProtNLM"/>
    </source>
</evidence>
<keyword evidence="2" id="KW-1185">Reference proteome</keyword>
<dbReference type="EMBL" id="NQWI01000009">
    <property type="protein sequence ID" value="PDW04439.1"/>
    <property type="molecule type" value="Genomic_DNA"/>
</dbReference>